<evidence type="ECO:0000313" key="9">
    <source>
        <dbReference type="EMBL" id="MFD1531209.1"/>
    </source>
</evidence>
<feature type="transmembrane region" description="Helical" evidence="7">
    <location>
        <begin position="185"/>
        <end position="204"/>
    </location>
</feature>
<dbReference type="InterPro" id="IPR035906">
    <property type="entry name" value="MetI-like_sf"/>
</dbReference>
<evidence type="ECO:0000256" key="4">
    <source>
        <dbReference type="ARBA" id="ARBA00022692"/>
    </source>
</evidence>
<dbReference type="Pfam" id="PF19300">
    <property type="entry name" value="BPD_transp_1_N"/>
    <property type="match status" value="1"/>
</dbReference>
<comment type="caution">
    <text evidence="9">The sequence shown here is derived from an EMBL/GenBank/DDBJ whole genome shotgun (WGS) entry which is preliminary data.</text>
</comment>
<dbReference type="RefSeq" id="WP_343973718.1">
    <property type="nucleotide sequence ID" value="NZ_BAAAJG010000004.1"/>
</dbReference>
<dbReference type="Proteomes" id="UP001597145">
    <property type="component" value="Unassembled WGS sequence"/>
</dbReference>
<dbReference type="PANTHER" id="PTHR43163">
    <property type="entry name" value="DIPEPTIDE TRANSPORT SYSTEM PERMEASE PROTEIN DPPB-RELATED"/>
    <property type="match status" value="1"/>
</dbReference>
<comment type="similarity">
    <text evidence="7">Belongs to the binding-protein-dependent transport system permease family.</text>
</comment>
<keyword evidence="3" id="KW-1003">Cell membrane</keyword>
<dbReference type="InterPro" id="IPR000515">
    <property type="entry name" value="MetI-like"/>
</dbReference>
<evidence type="ECO:0000256" key="6">
    <source>
        <dbReference type="ARBA" id="ARBA00023136"/>
    </source>
</evidence>
<dbReference type="PROSITE" id="PS50928">
    <property type="entry name" value="ABC_TM1"/>
    <property type="match status" value="1"/>
</dbReference>
<keyword evidence="5 7" id="KW-1133">Transmembrane helix</keyword>
<gene>
    <name evidence="9" type="ORF">ACFSCY_17370</name>
</gene>
<dbReference type="Pfam" id="PF00528">
    <property type="entry name" value="BPD_transp_1"/>
    <property type="match status" value="1"/>
</dbReference>
<feature type="transmembrane region" description="Helical" evidence="7">
    <location>
        <begin position="288"/>
        <end position="311"/>
    </location>
</feature>
<dbReference type="PANTHER" id="PTHR43163:SF6">
    <property type="entry name" value="DIPEPTIDE TRANSPORT SYSTEM PERMEASE PROTEIN DPPB-RELATED"/>
    <property type="match status" value="1"/>
</dbReference>
<evidence type="ECO:0000256" key="3">
    <source>
        <dbReference type="ARBA" id="ARBA00022475"/>
    </source>
</evidence>
<feature type="transmembrane region" description="Helical" evidence="7">
    <location>
        <begin position="12"/>
        <end position="33"/>
    </location>
</feature>
<proteinExistence type="inferred from homology"/>
<keyword evidence="10" id="KW-1185">Reference proteome</keyword>
<dbReference type="InterPro" id="IPR045621">
    <property type="entry name" value="BPD_transp_1_N"/>
</dbReference>
<protein>
    <submittedName>
        <fullName evidence="9">ABC transporter permease</fullName>
    </submittedName>
</protein>
<evidence type="ECO:0000256" key="7">
    <source>
        <dbReference type="RuleBase" id="RU363032"/>
    </source>
</evidence>
<evidence type="ECO:0000256" key="2">
    <source>
        <dbReference type="ARBA" id="ARBA00022448"/>
    </source>
</evidence>
<evidence type="ECO:0000259" key="8">
    <source>
        <dbReference type="PROSITE" id="PS50928"/>
    </source>
</evidence>
<keyword evidence="6 7" id="KW-0472">Membrane</keyword>
<keyword evidence="4 7" id="KW-0812">Transmembrane</keyword>
<feature type="transmembrane region" description="Helical" evidence="7">
    <location>
        <begin position="107"/>
        <end position="128"/>
    </location>
</feature>
<organism evidence="9 10">
    <name type="scientific">Pseudonocardia aurantiaca</name>
    <dbReference type="NCBI Taxonomy" id="75290"/>
    <lineage>
        <taxon>Bacteria</taxon>
        <taxon>Bacillati</taxon>
        <taxon>Actinomycetota</taxon>
        <taxon>Actinomycetes</taxon>
        <taxon>Pseudonocardiales</taxon>
        <taxon>Pseudonocardiaceae</taxon>
        <taxon>Pseudonocardia</taxon>
    </lineage>
</organism>
<feature type="transmembrane region" description="Helical" evidence="7">
    <location>
        <begin position="140"/>
        <end position="165"/>
    </location>
</feature>
<comment type="subcellular location">
    <subcellularLocation>
        <location evidence="1 7">Cell membrane</location>
        <topology evidence="1 7">Multi-pass membrane protein</topology>
    </subcellularLocation>
</comment>
<dbReference type="EMBL" id="JBHUCP010000010">
    <property type="protein sequence ID" value="MFD1531209.1"/>
    <property type="molecule type" value="Genomic_DNA"/>
</dbReference>
<dbReference type="CDD" id="cd06261">
    <property type="entry name" value="TM_PBP2"/>
    <property type="match status" value="1"/>
</dbReference>
<evidence type="ECO:0000313" key="10">
    <source>
        <dbReference type="Proteomes" id="UP001597145"/>
    </source>
</evidence>
<sequence>MIPVRHPLVRRVLEAVLTLLGVAVLVFVMLRAIPGDQITATLGTEAAALTPAQREALTAYYGLDQPLVVQFFTWLGAVVTGNLGASQRSGQSVLEMTAASLPITLELAVLSLLIGLVLGVAAGMLSASRPNSARDAVGQSVGLAGLSVPAFLLGSAMLALSARFLGYNPNAEQFAPFFADPALNIQQMLMPALVLGFGLAAPIMRTARSALLEVRSQDFVRTAHGKGAGPQRVLFRHVLRGALVPIVTMTGLQFGYLLGGAVVVEQIFSVPGIGRQVLIGIQQKEYAVVQSTVLVIALTFVLVNLATDLLYRVIDPRVRAS</sequence>
<feature type="transmembrane region" description="Helical" evidence="7">
    <location>
        <begin position="242"/>
        <end position="268"/>
    </location>
</feature>
<feature type="domain" description="ABC transmembrane type-1" evidence="8">
    <location>
        <begin position="101"/>
        <end position="311"/>
    </location>
</feature>
<name>A0ABW4FMR8_9PSEU</name>
<evidence type="ECO:0000256" key="1">
    <source>
        <dbReference type="ARBA" id="ARBA00004651"/>
    </source>
</evidence>
<dbReference type="SUPFAM" id="SSF161098">
    <property type="entry name" value="MetI-like"/>
    <property type="match status" value="1"/>
</dbReference>
<evidence type="ECO:0000256" key="5">
    <source>
        <dbReference type="ARBA" id="ARBA00022989"/>
    </source>
</evidence>
<accession>A0ABW4FMR8</accession>
<dbReference type="Gene3D" id="1.10.3720.10">
    <property type="entry name" value="MetI-like"/>
    <property type="match status" value="1"/>
</dbReference>
<reference evidence="10" key="1">
    <citation type="journal article" date="2019" name="Int. J. Syst. Evol. Microbiol.">
        <title>The Global Catalogue of Microorganisms (GCM) 10K type strain sequencing project: providing services to taxonomists for standard genome sequencing and annotation.</title>
        <authorList>
            <consortium name="The Broad Institute Genomics Platform"/>
            <consortium name="The Broad Institute Genome Sequencing Center for Infectious Disease"/>
            <person name="Wu L."/>
            <person name="Ma J."/>
        </authorList>
    </citation>
    <scope>NUCLEOTIDE SEQUENCE [LARGE SCALE GENOMIC DNA]</scope>
    <source>
        <strain evidence="10">JCM 12165</strain>
    </source>
</reference>
<keyword evidence="2 7" id="KW-0813">Transport</keyword>